<dbReference type="AlphaFoldDB" id="A0A3A9WNC1"/>
<protein>
    <recommendedName>
        <fullName evidence="7">Permease</fullName>
    </recommendedName>
</protein>
<dbReference type="RefSeq" id="WP_120696234.1">
    <property type="nucleotide sequence ID" value="NZ_RBDX01000004.1"/>
</dbReference>
<feature type="transmembrane region" description="Helical" evidence="2">
    <location>
        <begin position="352"/>
        <end position="376"/>
    </location>
</feature>
<feature type="transmembrane region" description="Helical" evidence="2">
    <location>
        <begin position="321"/>
        <end position="340"/>
    </location>
</feature>
<dbReference type="Proteomes" id="UP000268652">
    <property type="component" value="Unassembled WGS sequence"/>
</dbReference>
<keyword evidence="2" id="KW-0472">Membrane</keyword>
<comment type="caution">
    <text evidence="3">The sequence shown here is derived from an EMBL/GenBank/DDBJ whole genome shotgun (WGS) entry which is preliminary data.</text>
</comment>
<evidence type="ECO:0008006" key="7">
    <source>
        <dbReference type="Google" id="ProtNLM"/>
    </source>
</evidence>
<feature type="transmembrane region" description="Helical" evidence="2">
    <location>
        <begin position="6"/>
        <end position="24"/>
    </location>
</feature>
<dbReference type="EMBL" id="RBDY01000004">
    <property type="protein sequence ID" value="RKN25227.1"/>
    <property type="molecule type" value="Genomic_DNA"/>
</dbReference>
<evidence type="ECO:0000256" key="1">
    <source>
        <dbReference type="SAM" id="MobiDB-lite"/>
    </source>
</evidence>
<dbReference type="OrthoDB" id="8641791at2"/>
<reference evidence="5 6" key="1">
    <citation type="submission" date="2018-09" db="EMBL/GenBank/DDBJ databases">
        <title>Streptomyces sp. nov. DS1-2, an endophytic actinomycete isolated from roots of Dendrobium scabrilingue.</title>
        <authorList>
            <person name="Kuncharoen N."/>
            <person name="Kudo T."/>
            <person name="Ohkuma M."/>
            <person name="Yuki M."/>
            <person name="Tanasupawat S."/>
        </authorList>
    </citation>
    <scope>NUCLEOTIDE SEQUENCE [LARGE SCALE GENOMIC DNA]</scope>
    <source>
        <strain evidence="3 6">AZ1-7</strain>
        <strain evidence="4 5">DS1-2</strain>
    </source>
</reference>
<keyword evidence="2" id="KW-1133">Transmembrane helix</keyword>
<dbReference type="Proteomes" id="UP000275024">
    <property type="component" value="Unassembled WGS sequence"/>
</dbReference>
<feature type="transmembrane region" description="Helical" evidence="2">
    <location>
        <begin position="186"/>
        <end position="204"/>
    </location>
</feature>
<evidence type="ECO:0000313" key="3">
    <source>
        <dbReference type="EMBL" id="RKN10964.1"/>
    </source>
</evidence>
<feature type="transmembrane region" description="Helical" evidence="2">
    <location>
        <begin position="466"/>
        <end position="485"/>
    </location>
</feature>
<feature type="region of interest" description="Disordered" evidence="1">
    <location>
        <begin position="255"/>
        <end position="281"/>
    </location>
</feature>
<feature type="transmembrane region" description="Helical" evidence="2">
    <location>
        <begin position="64"/>
        <end position="83"/>
    </location>
</feature>
<sequence>MELTAAHWSYFAGVVVIIAVMIARRNIVVPAVIATFLTAWFYSGSLIQGITSIFSASLTAASELFSIFLIIALITALLGALRAMGAERRMVKPFRALMRNGRAAFVTIAGVTYFISLFFWPTPAVPLIGAILLPAAIRAGLPAMSAAAVIAIAGQGMALSSDYVIQVAPGLSATAAGVSTEVVADRAMVLSLITGLVALALVYWRGRRAFGTLSEEHELRWESESLAAVASVRGEAAGTADATAEGAAATRAVRAPGAEPGEGSGAGGPVPGGESGPGGDEPVRRSRAFALLVPLTFAAIVGYMLLGKFTDVVGEVQGGDAAGLVGGVAMLLLIAAVFSVDGGHGLTTAATHVVDGLVFAFKAMGVVVPIAGFFFLGNADFITRITGVESGEPPALLFDLVSAADQHIPDNGFVLAFAILLTGMITGLEGSGFAGLPLTGSLSGALGPEAHVDPATLAAVGQMGSVWTGGGVLVAWSSLLAVAGVARVPVQDLVRHCFLPVVVGLAAATSLATVLF</sequence>
<accession>A0A3A9WNC1</accession>
<keyword evidence="5" id="KW-1185">Reference proteome</keyword>
<feature type="transmembrane region" description="Helical" evidence="2">
    <location>
        <begin position="288"/>
        <end position="306"/>
    </location>
</feature>
<dbReference type="EMBL" id="RBDX01000004">
    <property type="protein sequence ID" value="RKN10964.1"/>
    <property type="molecule type" value="Genomic_DNA"/>
</dbReference>
<proteinExistence type="predicted"/>
<organism evidence="3 6">
    <name type="scientific">Streptomyces radicis</name>
    <dbReference type="NCBI Taxonomy" id="1750517"/>
    <lineage>
        <taxon>Bacteria</taxon>
        <taxon>Bacillati</taxon>
        <taxon>Actinomycetota</taxon>
        <taxon>Actinomycetes</taxon>
        <taxon>Kitasatosporales</taxon>
        <taxon>Streptomycetaceae</taxon>
        <taxon>Streptomyces</taxon>
    </lineage>
</organism>
<feature type="transmembrane region" description="Helical" evidence="2">
    <location>
        <begin position="127"/>
        <end position="151"/>
    </location>
</feature>
<feature type="transmembrane region" description="Helical" evidence="2">
    <location>
        <begin position="31"/>
        <end position="58"/>
    </location>
</feature>
<evidence type="ECO:0000313" key="5">
    <source>
        <dbReference type="Proteomes" id="UP000268652"/>
    </source>
</evidence>
<keyword evidence="2" id="KW-0812">Transmembrane</keyword>
<feature type="transmembrane region" description="Helical" evidence="2">
    <location>
        <begin position="497"/>
        <end position="515"/>
    </location>
</feature>
<gene>
    <name evidence="4" type="ORF">D7318_08315</name>
    <name evidence="3" type="ORF">D7319_07460</name>
</gene>
<evidence type="ECO:0000313" key="4">
    <source>
        <dbReference type="EMBL" id="RKN25227.1"/>
    </source>
</evidence>
<feature type="compositionally biased region" description="Gly residues" evidence="1">
    <location>
        <begin position="260"/>
        <end position="279"/>
    </location>
</feature>
<name>A0A3A9WNC1_9ACTN</name>
<evidence type="ECO:0000313" key="6">
    <source>
        <dbReference type="Proteomes" id="UP000275024"/>
    </source>
</evidence>
<evidence type="ECO:0000256" key="2">
    <source>
        <dbReference type="SAM" id="Phobius"/>
    </source>
</evidence>
<feature type="transmembrane region" description="Helical" evidence="2">
    <location>
        <begin position="103"/>
        <end position="121"/>
    </location>
</feature>